<keyword evidence="1" id="KW-1133">Transmembrane helix</keyword>
<proteinExistence type="predicted"/>
<dbReference type="Gene3D" id="1.10.287.70">
    <property type="match status" value="1"/>
</dbReference>
<accession>A0A848J7D3</accession>
<dbReference type="AlphaFoldDB" id="A0A848J7D3"/>
<organism evidence="3 4">
    <name type="scientific">Marinigracilibium pacificum</name>
    <dbReference type="NCBI Taxonomy" id="2729599"/>
    <lineage>
        <taxon>Bacteria</taxon>
        <taxon>Pseudomonadati</taxon>
        <taxon>Bacteroidota</taxon>
        <taxon>Cytophagia</taxon>
        <taxon>Cytophagales</taxon>
        <taxon>Flammeovirgaceae</taxon>
        <taxon>Marinigracilibium</taxon>
    </lineage>
</organism>
<dbReference type="SUPFAM" id="SSF81324">
    <property type="entry name" value="Voltage-gated potassium channels"/>
    <property type="match status" value="1"/>
</dbReference>
<dbReference type="EMBL" id="JABBNU010000012">
    <property type="protein sequence ID" value="NMM50344.1"/>
    <property type="molecule type" value="Genomic_DNA"/>
</dbReference>
<feature type="transmembrane region" description="Helical" evidence="1">
    <location>
        <begin position="102"/>
        <end position="120"/>
    </location>
</feature>
<evidence type="ECO:0000313" key="3">
    <source>
        <dbReference type="EMBL" id="NMM50344.1"/>
    </source>
</evidence>
<dbReference type="Proteomes" id="UP000559010">
    <property type="component" value="Unassembled WGS sequence"/>
</dbReference>
<protein>
    <submittedName>
        <fullName evidence="3">Two pore domain potassium channel family protein</fullName>
    </submittedName>
</protein>
<feature type="domain" description="Potassium channel" evidence="2">
    <location>
        <begin position="153"/>
        <end position="211"/>
    </location>
</feature>
<reference evidence="3 4" key="1">
    <citation type="submission" date="2020-04" db="EMBL/GenBank/DDBJ databases">
        <title>Flammeovirgaceae bacterium KN852 isolated from deep sea.</title>
        <authorList>
            <person name="Zhang D.-C."/>
        </authorList>
    </citation>
    <scope>NUCLEOTIDE SEQUENCE [LARGE SCALE GENOMIC DNA]</scope>
    <source>
        <strain evidence="3 4">KN852</strain>
    </source>
</reference>
<dbReference type="Pfam" id="PF07885">
    <property type="entry name" value="Ion_trans_2"/>
    <property type="match status" value="1"/>
</dbReference>
<keyword evidence="3" id="KW-0406">Ion transport</keyword>
<keyword evidence="4" id="KW-1185">Reference proteome</keyword>
<name>A0A848J7D3_9BACT</name>
<evidence type="ECO:0000256" key="1">
    <source>
        <dbReference type="SAM" id="Phobius"/>
    </source>
</evidence>
<keyword evidence="3" id="KW-0407">Ion channel</keyword>
<keyword evidence="3" id="KW-0813">Transport</keyword>
<feature type="transmembrane region" description="Helical" evidence="1">
    <location>
        <begin position="186"/>
        <end position="207"/>
    </location>
</feature>
<keyword evidence="1" id="KW-0472">Membrane</keyword>
<dbReference type="GO" id="GO:0034220">
    <property type="term" value="P:monoatomic ion transmembrane transport"/>
    <property type="evidence" value="ECO:0007669"/>
    <property type="project" value="UniProtKB-KW"/>
</dbReference>
<gene>
    <name evidence="3" type="ORF">HH304_18185</name>
</gene>
<evidence type="ECO:0000259" key="2">
    <source>
        <dbReference type="Pfam" id="PF07885"/>
    </source>
</evidence>
<sequence length="212" mass="24848">MNFGKSFGVASFGEDAYRIAKIQSNRIGDFDKSADYYYLEKCFRGYQILPYPYFWNKHEKGIKKFQFFDYLFFQDKAYKNIFPKIMDLIFKYSIGYGEKPSYAIRSLLLLIVGFAFMYMFSGIEVQSKISETKIINYNFYFGNDLFSFSHWIQVFKDFGTSLYFSIVTCTTFGHVEAFPTTLGTKIISSIQMFLGITLFGAWTATLLRKFMK</sequence>
<dbReference type="InterPro" id="IPR013099">
    <property type="entry name" value="K_chnl_dom"/>
</dbReference>
<comment type="caution">
    <text evidence="3">The sequence shown here is derived from an EMBL/GenBank/DDBJ whole genome shotgun (WGS) entry which is preliminary data.</text>
</comment>
<keyword evidence="1" id="KW-0812">Transmembrane</keyword>
<dbReference type="RefSeq" id="WP_169684708.1">
    <property type="nucleotide sequence ID" value="NZ_JABBNU010000012.1"/>
</dbReference>
<evidence type="ECO:0000313" key="4">
    <source>
        <dbReference type="Proteomes" id="UP000559010"/>
    </source>
</evidence>